<dbReference type="GO" id="GO:0071051">
    <property type="term" value="P:poly(A)-dependent snoRNA 3'-end processing"/>
    <property type="evidence" value="ECO:0007669"/>
    <property type="project" value="TreeGrafter"/>
</dbReference>
<evidence type="ECO:0000259" key="2">
    <source>
        <dbReference type="Pfam" id="PF08066"/>
    </source>
</evidence>
<evidence type="ECO:0000259" key="1">
    <source>
        <dbReference type="Pfam" id="PF01612"/>
    </source>
</evidence>
<comment type="caution">
    <text evidence="3">The sequence shown here is derived from an EMBL/GenBank/DDBJ whole genome shotgun (WGS) entry which is preliminary data.</text>
</comment>
<feature type="domain" description="Exosome-associated factor Rrp6 N-terminal" evidence="2">
    <location>
        <begin position="34"/>
        <end position="117"/>
    </location>
</feature>
<evidence type="ECO:0000313" key="4">
    <source>
        <dbReference type="Proteomes" id="UP001458880"/>
    </source>
</evidence>
<dbReference type="PANTHER" id="PTHR12124">
    <property type="entry name" value="POLYMYOSITIS/SCLERODERMA AUTOANTIGEN-RELATED"/>
    <property type="match status" value="1"/>
</dbReference>
<keyword evidence="4" id="KW-1185">Reference proteome</keyword>
<dbReference type="GO" id="GO:0000175">
    <property type="term" value="F:3'-5'-RNA exonuclease activity"/>
    <property type="evidence" value="ECO:0007669"/>
    <property type="project" value="InterPro"/>
</dbReference>
<dbReference type="InterPro" id="IPR012588">
    <property type="entry name" value="Exosome-assoc_fac_Rrp6_N"/>
</dbReference>
<dbReference type="GO" id="GO:0071037">
    <property type="term" value="P:nuclear polyadenylation-dependent snRNA catabolic process"/>
    <property type="evidence" value="ECO:0007669"/>
    <property type="project" value="TreeGrafter"/>
</dbReference>
<dbReference type="GO" id="GO:0071036">
    <property type="term" value="P:nuclear polyadenylation-dependent snoRNA catabolic process"/>
    <property type="evidence" value="ECO:0007669"/>
    <property type="project" value="TreeGrafter"/>
</dbReference>
<evidence type="ECO:0000313" key="3">
    <source>
        <dbReference type="EMBL" id="KAK9737322.1"/>
    </source>
</evidence>
<dbReference type="GO" id="GO:0071040">
    <property type="term" value="P:nuclear polyadenylation-dependent antisense transcript catabolic process"/>
    <property type="evidence" value="ECO:0007669"/>
    <property type="project" value="TreeGrafter"/>
</dbReference>
<dbReference type="GO" id="GO:0000176">
    <property type="term" value="C:nuclear exosome (RNase complex)"/>
    <property type="evidence" value="ECO:0007669"/>
    <property type="project" value="InterPro"/>
</dbReference>
<sequence length="374" mass="42916">MSNANTNKDTLNGIEENVDLDSFTKEGFKSLTGGIRHSNALPVDTDWNFYKLNESFNKITGNEGERLSKLINSILRKYDIDDNVNSRKSIKDKIELIVEANDSILEKISDNIDEINGIKKKNLQPVQFQTVTAELPTISGSWNRINRATFSVTSLGNLPKVNLNSTKSIHLLTGKNIIRPQTFFKDKIDNSNLYPWQPRITEKPNSIRPLAIFLEPTEFGEEFCHPYQTELDQFEPPSHQLQHVTPTKPKPVSETPLHMIETSERLDELVKELLKYPIIAVDLEHHSYRTFLGITCLMQISTIEADYIIDTLVLRDKLYLLNEVFTKPSIIKENVIRVLCIIIINATPMCQAIKQILERRTRNILEERMEKLAD</sequence>
<dbReference type="InterPro" id="IPR002562">
    <property type="entry name" value="3'-5'_exonuclease_dom"/>
</dbReference>
<dbReference type="Pfam" id="PF01612">
    <property type="entry name" value="DNA_pol_A_exo1"/>
    <property type="match status" value="1"/>
</dbReference>
<dbReference type="GO" id="GO:0071038">
    <property type="term" value="P:TRAMP-dependent tRNA surveillance pathway"/>
    <property type="evidence" value="ECO:0007669"/>
    <property type="project" value="TreeGrafter"/>
</dbReference>
<organism evidence="3 4">
    <name type="scientific">Popillia japonica</name>
    <name type="common">Japanese beetle</name>
    <dbReference type="NCBI Taxonomy" id="7064"/>
    <lineage>
        <taxon>Eukaryota</taxon>
        <taxon>Metazoa</taxon>
        <taxon>Ecdysozoa</taxon>
        <taxon>Arthropoda</taxon>
        <taxon>Hexapoda</taxon>
        <taxon>Insecta</taxon>
        <taxon>Pterygota</taxon>
        <taxon>Neoptera</taxon>
        <taxon>Endopterygota</taxon>
        <taxon>Coleoptera</taxon>
        <taxon>Polyphaga</taxon>
        <taxon>Scarabaeiformia</taxon>
        <taxon>Scarabaeidae</taxon>
        <taxon>Rutelinae</taxon>
        <taxon>Popillia</taxon>
    </lineage>
</organism>
<feature type="domain" description="3'-5' exonuclease" evidence="1">
    <location>
        <begin position="258"/>
        <end position="332"/>
    </location>
</feature>
<keyword evidence="3" id="KW-0378">Hydrolase</keyword>
<dbReference type="EMBL" id="JASPKY010000101">
    <property type="protein sequence ID" value="KAK9737322.1"/>
    <property type="molecule type" value="Genomic_DNA"/>
</dbReference>
<dbReference type="Gene3D" id="3.30.420.10">
    <property type="entry name" value="Ribonuclease H-like superfamily/Ribonuclease H"/>
    <property type="match status" value="1"/>
</dbReference>
<dbReference type="SUPFAM" id="SSF53098">
    <property type="entry name" value="Ribonuclease H-like"/>
    <property type="match status" value="1"/>
</dbReference>
<dbReference type="AlphaFoldDB" id="A0AAW1LU25"/>
<proteinExistence type="predicted"/>
<name>A0AAW1LU25_POPJA</name>
<dbReference type="InterPro" id="IPR045092">
    <property type="entry name" value="Rrp6-like"/>
</dbReference>
<dbReference type="GO" id="GO:0071039">
    <property type="term" value="P:nuclear polyadenylation-dependent CUT catabolic process"/>
    <property type="evidence" value="ECO:0007669"/>
    <property type="project" value="TreeGrafter"/>
</dbReference>
<dbReference type="GO" id="GO:0003727">
    <property type="term" value="F:single-stranded RNA binding"/>
    <property type="evidence" value="ECO:0007669"/>
    <property type="project" value="TreeGrafter"/>
</dbReference>
<gene>
    <name evidence="3" type="ORF">QE152_g10829</name>
</gene>
<dbReference type="InterPro" id="IPR012337">
    <property type="entry name" value="RNaseH-like_sf"/>
</dbReference>
<dbReference type="GO" id="GO:0005730">
    <property type="term" value="C:nucleolus"/>
    <property type="evidence" value="ECO:0007669"/>
    <property type="project" value="TreeGrafter"/>
</dbReference>
<dbReference type="GO" id="GO:0000467">
    <property type="term" value="P:exonucleolytic trimming to generate mature 3'-end of 5.8S rRNA from tricistronic rRNA transcript (SSU-rRNA, 5.8S rRNA, LSU-rRNA)"/>
    <property type="evidence" value="ECO:0007669"/>
    <property type="project" value="InterPro"/>
</dbReference>
<reference evidence="3 4" key="1">
    <citation type="journal article" date="2024" name="BMC Genomics">
        <title>De novo assembly and annotation of Popillia japonica's genome with initial clues to its potential as an invasive pest.</title>
        <authorList>
            <person name="Cucini C."/>
            <person name="Boschi S."/>
            <person name="Funari R."/>
            <person name="Cardaioli E."/>
            <person name="Iannotti N."/>
            <person name="Marturano G."/>
            <person name="Paoli F."/>
            <person name="Bruttini M."/>
            <person name="Carapelli A."/>
            <person name="Frati F."/>
            <person name="Nardi F."/>
        </authorList>
    </citation>
    <scope>NUCLEOTIDE SEQUENCE [LARGE SCALE GENOMIC DNA]</scope>
    <source>
        <strain evidence="3">DMR45628</strain>
    </source>
</reference>
<dbReference type="PANTHER" id="PTHR12124:SF47">
    <property type="entry name" value="EXOSOME COMPONENT 10"/>
    <property type="match status" value="1"/>
</dbReference>
<protein>
    <submittedName>
        <fullName evidence="3">3prime-5prime exonuclease</fullName>
    </submittedName>
</protein>
<accession>A0AAW1LU25</accession>
<dbReference type="Pfam" id="PF08066">
    <property type="entry name" value="PMC2NT"/>
    <property type="match status" value="1"/>
</dbReference>
<dbReference type="InterPro" id="IPR036397">
    <property type="entry name" value="RNaseH_sf"/>
</dbReference>
<dbReference type="GO" id="GO:0071035">
    <property type="term" value="P:nuclear polyadenylation-dependent rRNA catabolic process"/>
    <property type="evidence" value="ECO:0007669"/>
    <property type="project" value="TreeGrafter"/>
</dbReference>
<dbReference type="Proteomes" id="UP001458880">
    <property type="component" value="Unassembled WGS sequence"/>
</dbReference>
<dbReference type="GO" id="GO:0071044">
    <property type="term" value="P:histone mRNA catabolic process"/>
    <property type="evidence" value="ECO:0007669"/>
    <property type="project" value="TreeGrafter"/>
</dbReference>
<keyword evidence="3" id="KW-0269">Exonuclease</keyword>
<keyword evidence="3" id="KW-0540">Nuclease</keyword>